<dbReference type="AlphaFoldDB" id="A0A0L7K584"/>
<evidence type="ECO:0000313" key="3">
    <source>
        <dbReference type="Proteomes" id="UP000054289"/>
    </source>
</evidence>
<dbReference type="KEGG" id="pfh:PFHG_00180"/>
<organism evidence="2 3">
    <name type="scientific">Plasmodium falciparum (isolate HB3)</name>
    <dbReference type="NCBI Taxonomy" id="137071"/>
    <lineage>
        <taxon>Eukaryota</taxon>
        <taxon>Sar</taxon>
        <taxon>Alveolata</taxon>
        <taxon>Apicomplexa</taxon>
        <taxon>Aconoidasida</taxon>
        <taxon>Haemosporida</taxon>
        <taxon>Plasmodiidae</taxon>
        <taxon>Plasmodium</taxon>
        <taxon>Plasmodium (Laverania)</taxon>
    </lineage>
</organism>
<dbReference type="EMBL" id="CH671920">
    <property type="protein sequence ID" value="KOB58437.1"/>
    <property type="molecule type" value="Genomic_DNA"/>
</dbReference>
<dbReference type="OrthoDB" id="392450at2759"/>
<reference evidence="2 3" key="1">
    <citation type="submission" date="2006-03" db="EMBL/GenBank/DDBJ databases">
        <title>Annotation of Plasmodium falciparum HB3.</title>
        <authorList>
            <consortium name="The Broad Institute Genome Sequencing Platform"/>
            <person name="Volkman S.K."/>
            <person name="Neafsey D.E."/>
            <person name="Dash A.P."/>
            <person name="Chitnis C.E."/>
            <person name="Hartl D.L."/>
            <person name="Young S.K."/>
            <person name="Zeng Q."/>
            <person name="Koehrsen M."/>
            <person name="Alvarado L."/>
            <person name="Berlin A."/>
            <person name="Borenstein D."/>
            <person name="Chapman S.B."/>
            <person name="Chen Z."/>
            <person name="Engels R."/>
            <person name="Freedman E."/>
            <person name="Gellesch M."/>
            <person name="Goldberg J."/>
            <person name="Griggs A."/>
            <person name="Gujja S."/>
            <person name="Heilman E.R."/>
            <person name="Heiman D.I."/>
            <person name="Howarth C."/>
            <person name="Jen D."/>
            <person name="Larson L."/>
            <person name="Mehta T."/>
            <person name="Neiman D."/>
            <person name="Park D."/>
            <person name="Pearson M."/>
            <person name="Roberts A."/>
            <person name="Saif S."/>
            <person name="Shea T."/>
            <person name="Shenoy N."/>
            <person name="Sisk P."/>
            <person name="Stolte C."/>
            <person name="Sykes S."/>
            <person name="Walk T."/>
            <person name="White J."/>
            <person name="Yandava C."/>
            <person name="Haas B."/>
            <person name="Henn M.R."/>
            <person name="Nusbaum C."/>
            <person name="Birren B."/>
        </authorList>
    </citation>
    <scope>NUCLEOTIDE SEQUENCE [LARGE SCALE GENOMIC DNA]</scope>
    <source>
        <strain evidence="2">HB3</strain>
    </source>
</reference>
<reference evidence="3" key="2">
    <citation type="submission" date="2006-03" db="EMBL/GenBank/DDBJ databases">
        <title>The genome sequence of the Plasmodium falciparum HB3.</title>
        <authorList>
            <consortium name="The Broad Institute Genome Sequencing Platform"/>
            <person name="Birren B."/>
            <person name="Lander E."/>
            <person name="Galagan J."/>
            <person name="Nusbaum C."/>
            <person name="Devon K."/>
            <person name="Henn M."/>
            <person name="Jaffe D."/>
            <person name="Butler J."/>
            <person name="Alvarez P."/>
            <person name="Gnerre S."/>
            <person name="Grabherr M."/>
            <person name="Kleber M."/>
            <person name="Mauceli E."/>
            <person name="Brockman W."/>
            <person name="MacCallum I.A."/>
            <person name="Rounsley S."/>
            <person name="Young S."/>
            <person name="LaButti K."/>
            <person name="Pushparaj V."/>
            <person name="DeCaprio D."/>
            <person name="Crawford M."/>
            <person name="Koehrsen M."/>
            <person name="Engels R."/>
            <person name="Montgomery P."/>
            <person name="Pearson M."/>
            <person name="Howarth C."/>
            <person name="Larson L."/>
            <person name="Luoma S."/>
            <person name="White J."/>
            <person name="Kodira C."/>
            <person name="Zeng Q."/>
            <person name="Oleary S."/>
            <person name="Yandava C."/>
            <person name="Alvarado L."/>
            <person name="Wirth D."/>
            <person name="Volkman S."/>
            <person name="Hartl D."/>
        </authorList>
    </citation>
    <scope>NUCLEOTIDE SEQUENCE [LARGE SCALE GENOMIC DNA]</scope>
</reference>
<dbReference type="OMA" id="NECFIFP"/>
<accession>A0A0L7K584</accession>
<name>A0A0L7K584_PLAFX</name>
<evidence type="ECO:0000256" key="1">
    <source>
        <dbReference type="SAM" id="MobiDB-lite"/>
    </source>
</evidence>
<evidence type="ECO:0000313" key="2">
    <source>
        <dbReference type="EMBL" id="KOB58437.1"/>
    </source>
</evidence>
<feature type="region of interest" description="Disordered" evidence="1">
    <location>
        <begin position="242"/>
        <end position="269"/>
    </location>
</feature>
<gene>
    <name evidence="2" type="ORF">PFHG_00180</name>
</gene>
<sequence>MFGYQKRSSLCLVRGCFYSLVQGNEKFENLKKLSYNFYKKSKFMNENNYEDVININKKINLLYKNERVYNNQSYILILKGFMNILYQTKEKSKRNMIKNIMNSFVLFFKDYIYYMNEQDITLLLDIQGKCDIKNISLHKLIIDKLGKKMKKENVECLFYKLNPTSVCIILNNLYKVNILSKEKELIDDIYDYYILNKYSNYTIKQLIILLHSLNKYSYPKEKIIHLKKKIYHKINLIINNNNNNNSNNSNNSNNCNNSNNNHSNNNNKFFNDNKKNNGDILFDKKDKYEVILFYTMSCYNYCNNYIIKIILEEIKNKITCTYNEKEICMFLTGVCNYIAVKKIQRFEKHCMNEEESINSINKQICFYYIHNIILKNNNHLIRNYSKFSIISLYILLSKLDYFHYYGRNTESWFLNKLFFNYNQQYDDIIRKMNDKRKKNFFFLYHFIKKKENITIKNIINLLFSLILNGHMNHSFYNILLQQMNFLIYDHLYNNINKEKEKENYNYILQDKKQLYYNQIHKEYYKDDHHIFKKIIQIVSLENIQILCIVYTYLYIYNILHKLNKNNLSLFLLFIQNCNYVNSFYISQHTTSKIHKEINDTIFSVNTKIHNQKKKHSLQTNECFVFPYYIDICLIQIKL</sequence>
<dbReference type="Proteomes" id="UP000054289">
    <property type="component" value="Unassembled WGS sequence"/>
</dbReference>
<proteinExistence type="predicted"/>
<protein>
    <submittedName>
        <fullName evidence="2">Uncharacterized protein</fullName>
    </submittedName>
</protein>